<name>A0ACB9Q4H3_BAUVA</name>
<reference evidence="1 2" key="1">
    <citation type="journal article" date="2022" name="DNA Res.">
        <title>Chromosomal-level genome assembly of the orchid tree Bauhinia variegata (Leguminosae; Cercidoideae) supports the allotetraploid origin hypothesis of Bauhinia.</title>
        <authorList>
            <person name="Zhong Y."/>
            <person name="Chen Y."/>
            <person name="Zheng D."/>
            <person name="Pang J."/>
            <person name="Liu Y."/>
            <person name="Luo S."/>
            <person name="Meng S."/>
            <person name="Qian L."/>
            <person name="Wei D."/>
            <person name="Dai S."/>
            <person name="Zhou R."/>
        </authorList>
    </citation>
    <scope>NUCLEOTIDE SEQUENCE [LARGE SCALE GENOMIC DNA]</scope>
    <source>
        <strain evidence="1">BV-YZ2020</strain>
    </source>
</reference>
<organism evidence="1 2">
    <name type="scientific">Bauhinia variegata</name>
    <name type="common">Purple orchid tree</name>
    <name type="synonym">Phanera variegata</name>
    <dbReference type="NCBI Taxonomy" id="167791"/>
    <lineage>
        <taxon>Eukaryota</taxon>
        <taxon>Viridiplantae</taxon>
        <taxon>Streptophyta</taxon>
        <taxon>Embryophyta</taxon>
        <taxon>Tracheophyta</taxon>
        <taxon>Spermatophyta</taxon>
        <taxon>Magnoliopsida</taxon>
        <taxon>eudicotyledons</taxon>
        <taxon>Gunneridae</taxon>
        <taxon>Pentapetalae</taxon>
        <taxon>rosids</taxon>
        <taxon>fabids</taxon>
        <taxon>Fabales</taxon>
        <taxon>Fabaceae</taxon>
        <taxon>Cercidoideae</taxon>
        <taxon>Cercideae</taxon>
        <taxon>Bauhiniinae</taxon>
        <taxon>Bauhinia</taxon>
    </lineage>
</organism>
<evidence type="ECO:0000313" key="1">
    <source>
        <dbReference type="EMBL" id="KAI4355656.1"/>
    </source>
</evidence>
<evidence type="ECO:0000313" key="2">
    <source>
        <dbReference type="Proteomes" id="UP000828941"/>
    </source>
</evidence>
<sequence length="740" mass="84436">MGCTQSKIENEEAVARCKERKIFMKEAVSTRNAFAAAHSSYGSYLKNAGAALSDFAHGEVQNPQLDAPGIIPNSTTTQQPYANLIPPPPPPLPNFPNPLQRAATMPEKIIKNEMKPVGTIDEGDEENELENDGSSLNSSLRRRGSRNKGGHSRSGVKEVEEEAAPARPPTPPPSKPETQPETGHPIPQSQQNAAWEYFFPPMENIPGTSLSEAEISLNNEEIDRKIFDEKPKRVEDVDEVVTSKKEEVPVTPPEPEPTPVPEKVVEQSELPAAVTATMGKGLKKIKQGANSMEGKRIVKQYVNVVPIFNELDDHFLKASESAHEVSKMLEATRLHYHSNFADNRGHIDHSARVMRVITWNRSFRGMPNMDGAKNNFESEEHETHATILDKLLAWEKKLYEEVKAGELMKFEYQKKVANLNRLKKRGTNSDALEKAKAAVSHLHTRYIVDMQSMDSTVSEIDRLRDEQLYPKLFQLVDGMATMWNTMYTHHEKQSNIVIALKSWDISQSTKETSEHHHDRTYQLLAVVQEWRKHFEDLVNHQRAYIKALNNWLKLNLIPIESNLKEKVSSPPRIRRPPIQERLLAWHDHLGKLPDELARTTMSNFAALVDTILHQQEEELLLKRKCEDTQKELARKRRQFEDWHRKYMERKIPDDPDPDRPGGNNGPDEVVTEKKLLVEQVEKRLEEEREAHERLCLQVRQKTLGSLKNGLPELFRAMSNFALECTKMYIELRSISQPSDS</sequence>
<proteinExistence type="predicted"/>
<gene>
    <name evidence="1" type="ORF">L6164_004405</name>
</gene>
<dbReference type="Proteomes" id="UP000828941">
    <property type="component" value="Chromosome 2"/>
</dbReference>
<accession>A0ACB9Q4H3</accession>
<protein>
    <submittedName>
        <fullName evidence="1">Uncharacterized protein</fullName>
    </submittedName>
</protein>
<comment type="caution">
    <text evidence="1">The sequence shown here is derived from an EMBL/GenBank/DDBJ whole genome shotgun (WGS) entry which is preliminary data.</text>
</comment>
<keyword evidence="2" id="KW-1185">Reference proteome</keyword>
<dbReference type="EMBL" id="CM039427">
    <property type="protein sequence ID" value="KAI4355656.1"/>
    <property type="molecule type" value="Genomic_DNA"/>
</dbReference>